<evidence type="ECO:0000313" key="3">
    <source>
        <dbReference type="Proteomes" id="UP000029257"/>
    </source>
</evidence>
<reference evidence="3 4" key="1">
    <citation type="submission" date="2014-08" db="EMBL/GenBank/DDBJ databases">
        <title>Genome sequences of NCPPB Pectobacterium isolates.</title>
        <authorList>
            <person name="Glover R.H."/>
            <person name="Sapp M."/>
            <person name="Elphinstone J."/>
        </authorList>
    </citation>
    <scope>NUCLEOTIDE SEQUENCE [LARGE SCALE GENOMIC DNA]</scope>
    <source>
        <strain evidence="1 3">NCPPB 3701</strain>
        <strain evidence="2 4">NCPPB3702</strain>
    </source>
</reference>
<dbReference type="AlphaFoldDB" id="A0AAW3EIT3"/>
<evidence type="ECO:0000313" key="4">
    <source>
        <dbReference type="Proteomes" id="UP000029436"/>
    </source>
</evidence>
<accession>A0AAW3EIT3</accession>
<gene>
    <name evidence="1" type="ORF">JV38_08475</name>
    <name evidence="2" type="ORF">KU73_12195</name>
</gene>
<comment type="caution">
    <text evidence="1">The sequence shown here is derived from an EMBL/GenBank/DDBJ whole genome shotgun (WGS) entry which is preliminary data.</text>
</comment>
<proteinExistence type="predicted"/>
<protein>
    <submittedName>
        <fullName evidence="1">Uncharacterized protein</fullName>
    </submittedName>
</protein>
<name>A0AAW3EIT3_9GAMM</name>
<dbReference type="EMBL" id="JQHP01000003">
    <property type="protein sequence ID" value="KFX08748.1"/>
    <property type="molecule type" value="Genomic_DNA"/>
</dbReference>
<organism evidence="1 3">
    <name type="scientific">Pectobacterium wasabiae</name>
    <dbReference type="NCBI Taxonomy" id="55208"/>
    <lineage>
        <taxon>Bacteria</taxon>
        <taxon>Pseudomonadati</taxon>
        <taxon>Pseudomonadota</taxon>
        <taxon>Gammaproteobacteria</taxon>
        <taxon>Enterobacterales</taxon>
        <taxon>Pectobacteriaceae</taxon>
        <taxon>Pectobacterium</taxon>
    </lineage>
</organism>
<evidence type="ECO:0000313" key="2">
    <source>
        <dbReference type="EMBL" id="KGA28775.1"/>
    </source>
</evidence>
<evidence type="ECO:0000313" key="1">
    <source>
        <dbReference type="EMBL" id="KFX08748.1"/>
    </source>
</evidence>
<dbReference type="Proteomes" id="UP000029436">
    <property type="component" value="Unassembled WGS sequence"/>
</dbReference>
<dbReference type="Proteomes" id="UP000029257">
    <property type="component" value="Unassembled WGS sequence"/>
</dbReference>
<keyword evidence="4" id="KW-1185">Reference proteome</keyword>
<dbReference type="EMBL" id="JQOH01000004">
    <property type="protein sequence ID" value="KGA28775.1"/>
    <property type="molecule type" value="Genomic_DNA"/>
</dbReference>
<sequence>MLVLDNNFEHDDDKIHDADGWMFYQYEISVFPINETDLEYQRKLSKSVLEVFVNNGFLAEIICDDDFYNELIS</sequence>